<protein>
    <submittedName>
        <fullName evidence="2">Uncharacterized protein</fullName>
    </submittedName>
</protein>
<feature type="region of interest" description="Disordered" evidence="1">
    <location>
        <begin position="129"/>
        <end position="151"/>
    </location>
</feature>
<gene>
    <name evidence="2" type="ORF">Cvel_2321.t2.CR1</name>
</gene>
<accession>A0A0K6SB46</accession>
<feature type="compositionally biased region" description="Acidic residues" evidence="1">
    <location>
        <begin position="130"/>
        <end position="146"/>
    </location>
</feature>
<dbReference type="EMBL" id="CDMZ01005842">
    <property type="protein sequence ID" value="CUC10889.1"/>
    <property type="molecule type" value="Genomic_DNA"/>
</dbReference>
<reference evidence="2" key="1">
    <citation type="submission" date="2014-11" db="EMBL/GenBank/DDBJ databases">
        <title>Molecular phylogeny of cliff fern family Woodsiaceae with morphological implications.</title>
        <authorList>
            <person name="Shao Y.-Z."/>
            <person name="Wei R."/>
            <person name="Zhang X.-C."/>
        </authorList>
    </citation>
    <scope>NUCLEOTIDE SEQUENCE</scope>
</reference>
<organism evidence="2">
    <name type="scientific">Chromera velia CCMP2878</name>
    <dbReference type="NCBI Taxonomy" id="1169474"/>
    <lineage>
        <taxon>Eukaryota</taxon>
        <taxon>Sar</taxon>
        <taxon>Alveolata</taxon>
        <taxon>Colpodellida</taxon>
        <taxon>Chromeraceae</taxon>
        <taxon>Chromera</taxon>
    </lineage>
</organism>
<proteinExistence type="predicted"/>
<dbReference type="AlphaFoldDB" id="A0A0K6SB46"/>
<evidence type="ECO:0000313" key="2">
    <source>
        <dbReference type="EMBL" id="CUC10889.1"/>
    </source>
</evidence>
<evidence type="ECO:0000256" key="1">
    <source>
        <dbReference type="SAM" id="MobiDB-lite"/>
    </source>
</evidence>
<sequence length="183" mass="21336">MLSRYPFFRCGCQAGVKRAEGKEKETPEQTWKRELFKEETAKMEDLMEEDDSGAERDSHQNLFGREVCFHFAIRNALRLLPNLQNAARFDNQAPPPQRRKGLFHPNRFEGDEFFQSMQRACTGLCSYDGYGDDEEEEEEDEEEGYDAEEHREARRRLEALVRASAEAVQQGDERFVVLNLYAV</sequence>
<dbReference type="VEuPathDB" id="CryptoDB:Cvel_2321"/>
<name>A0A0K6SB46_9ALVE</name>